<keyword evidence="2" id="KW-1185">Reference proteome</keyword>
<dbReference type="Gene3D" id="3.30.70.330">
    <property type="match status" value="1"/>
</dbReference>
<dbReference type="PANTHER" id="PTHR48034">
    <property type="entry name" value="TRANSFORMER-2 SEX-DETERMINING PROTEIN-RELATED"/>
    <property type="match status" value="1"/>
</dbReference>
<protein>
    <recommendedName>
        <fullName evidence="3">RRM domain-containing protein</fullName>
    </recommendedName>
</protein>
<dbReference type="EMBL" id="JAXQNO010000008">
    <property type="protein sequence ID" value="KAK4793298.1"/>
    <property type="molecule type" value="Genomic_DNA"/>
</dbReference>
<accession>A0AAN7M8D8</accession>
<evidence type="ECO:0000313" key="2">
    <source>
        <dbReference type="Proteomes" id="UP001346149"/>
    </source>
</evidence>
<dbReference type="AlphaFoldDB" id="A0AAN7M8D8"/>
<sequence>MREQIKEPSNDVENPSNNLYVIGHSHRIIRKDLEKHFSSEGKVVDVHVVLDPWKRESWGFGRTRNYSRKGAQVERKDPYFGKVFGAESRQRTS</sequence>
<evidence type="ECO:0008006" key="3">
    <source>
        <dbReference type="Google" id="ProtNLM"/>
    </source>
</evidence>
<name>A0AAN7M8D8_TRANT</name>
<comment type="caution">
    <text evidence="1">The sequence shown here is derived from an EMBL/GenBank/DDBJ whole genome shotgun (WGS) entry which is preliminary data.</text>
</comment>
<proteinExistence type="predicted"/>
<organism evidence="1 2">
    <name type="scientific">Trapa natans</name>
    <name type="common">Water chestnut</name>
    <dbReference type="NCBI Taxonomy" id="22666"/>
    <lineage>
        <taxon>Eukaryota</taxon>
        <taxon>Viridiplantae</taxon>
        <taxon>Streptophyta</taxon>
        <taxon>Embryophyta</taxon>
        <taxon>Tracheophyta</taxon>
        <taxon>Spermatophyta</taxon>
        <taxon>Magnoliopsida</taxon>
        <taxon>eudicotyledons</taxon>
        <taxon>Gunneridae</taxon>
        <taxon>Pentapetalae</taxon>
        <taxon>rosids</taxon>
        <taxon>malvids</taxon>
        <taxon>Myrtales</taxon>
        <taxon>Lythraceae</taxon>
        <taxon>Trapa</taxon>
    </lineage>
</organism>
<dbReference type="SUPFAM" id="SSF54928">
    <property type="entry name" value="RNA-binding domain, RBD"/>
    <property type="match status" value="1"/>
</dbReference>
<evidence type="ECO:0000313" key="1">
    <source>
        <dbReference type="EMBL" id="KAK4793298.1"/>
    </source>
</evidence>
<gene>
    <name evidence="1" type="ORF">SAY86_023733</name>
</gene>
<dbReference type="InterPro" id="IPR035979">
    <property type="entry name" value="RBD_domain_sf"/>
</dbReference>
<dbReference type="GO" id="GO:0003676">
    <property type="term" value="F:nucleic acid binding"/>
    <property type="evidence" value="ECO:0007669"/>
    <property type="project" value="InterPro"/>
</dbReference>
<dbReference type="Proteomes" id="UP001346149">
    <property type="component" value="Unassembled WGS sequence"/>
</dbReference>
<dbReference type="InterPro" id="IPR050441">
    <property type="entry name" value="RBM"/>
</dbReference>
<reference evidence="1 2" key="1">
    <citation type="journal article" date="2023" name="Hortic Res">
        <title>Pangenome of water caltrop reveals structural variations and asymmetric subgenome divergence after allopolyploidization.</title>
        <authorList>
            <person name="Zhang X."/>
            <person name="Chen Y."/>
            <person name="Wang L."/>
            <person name="Yuan Y."/>
            <person name="Fang M."/>
            <person name="Shi L."/>
            <person name="Lu R."/>
            <person name="Comes H.P."/>
            <person name="Ma Y."/>
            <person name="Chen Y."/>
            <person name="Huang G."/>
            <person name="Zhou Y."/>
            <person name="Zheng Z."/>
            <person name="Qiu Y."/>
        </authorList>
    </citation>
    <scope>NUCLEOTIDE SEQUENCE [LARGE SCALE GENOMIC DNA]</scope>
    <source>
        <strain evidence="1">F231</strain>
    </source>
</reference>
<dbReference type="InterPro" id="IPR012677">
    <property type="entry name" value="Nucleotide-bd_a/b_plait_sf"/>
</dbReference>